<reference evidence="1 2" key="1">
    <citation type="journal article" date="2018" name="FEMS Microbiol. Ecol.">
        <title>Co-invading symbiotic mutualists of Medicago polymorpha retain high ancestral diversity and contain diverse accessory genomes.</title>
        <authorList>
            <person name="Porter S.S."/>
            <person name="Faber-Hammond J.J."/>
            <person name="Friesen M.L."/>
        </authorList>
    </citation>
    <scope>NUCLEOTIDE SEQUENCE [LARGE SCALE GENOMIC DNA]</scope>
    <source>
        <strain evidence="1 2">Str16</strain>
    </source>
</reference>
<comment type="caution">
    <text evidence="1">The sequence shown here is derived from an EMBL/GenBank/DDBJ whole genome shotgun (WGS) entry which is preliminary data.</text>
</comment>
<keyword evidence="2" id="KW-1185">Reference proteome</keyword>
<accession>A0ABX4TEV9</accession>
<sequence length="30" mass="3131">MGQKQESGAETAVALCDLMDQHIAALRATA</sequence>
<protein>
    <recommendedName>
        <fullName evidence="3">MarR family transcriptional regulator</fullName>
    </recommendedName>
</protein>
<proteinExistence type="predicted"/>
<organism evidence="1 2">
    <name type="scientific">Sinorhizobium medicae</name>
    <dbReference type="NCBI Taxonomy" id="110321"/>
    <lineage>
        <taxon>Bacteria</taxon>
        <taxon>Pseudomonadati</taxon>
        <taxon>Pseudomonadota</taxon>
        <taxon>Alphaproteobacteria</taxon>
        <taxon>Hyphomicrobiales</taxon>
        <taxon>Rhizobiaceae</taxon>
        <taxon>Sinorhizobium/Ensifer group</taxon>
        <taxon>Sinorhizobium</taxon>
    </lineage>
</organism>
<name>A0ABX4TEV9_9HYPH</name>
<gene>
    <name evidence="1" type="ORF">BMJ33_29295</name>
</gene>
<dbReference type="Proteomes" id="UP001190825">
    <property type="component" value="Unassembled WGS sequence"/>
</dbReference>
<dbReference type="EMBL" id="NBUC01000148">
    <property type="protein sequence ID" value="PLT95746.1"/>
    <property type="molecule type" value="Genomic_DNA"/>
</dbReference>
<evidence type="ECO:0000313" key="1">
    <source>
        <dbReference type="EMBL" id="PLT95746.1"/>
    </source>
</evidence>
<evidence type="ECO:0008006" key="3">
    <source>
        <dbReference type="Google" id="ProtNLM"/>
    </source>
</evidence>
<feature type="non-terminal residue" evidence="1">
    <location>
        <position position="30"/>
    </location>
</feature>
<evidence type="ECO:0000313" key="2">
    <source>
        <dbReference type="Proteomes" id="UP001190825"/>
    </source>
</evidence>